<dbReference type="Pfam" id="PF01850">
    <property type="entry name" value="PIN"/>
    <property type="match status" value="1"/>
</dbReference>
<evidence type="ECO:0000313" key="2">
    <source>
        <dbReference type="EMBL" id="GGN05779.1"/>
    </source>
</evidence>
<dbReference type="Gene3D" id="3.40.50.1010">
    <property type="entry name" value="5'-nuclease"/>
    <property type="match status" value="1"/>
</dbReference>
<comment type="caution">
    <text evidence="2">The sequence shown here is derived from an EMBL/GenBank/DDBJ whole genome shotgun (WGS) entry which is preliminary data.</text>
</comment>
<protein>
    <recommendedName>
        <fullName evidence="1">PIN domain-containing protein</fullName>
    </recommendedName>
</protein>
<name>A0ABQ2ICE4_9BACT</name>
<organism evidence="2 3">
    <name type="scientific">Dyadobacter beijingensis</name>
    <dbReference type="NCBI Taxonomy" id="365489"/>
    <lineage>
        <taxon>Bacteria</taxon>
        <taxon>Pseudomonadati</taxon>
        <taxon>Bacteroidota</taxon>
        <taxon>Cytophagia</taxon>
        <taxon>Cytophagales</taxon>
        <taxon>Spirosomataceae</taxon>
        <taxon>Dyadobacter</taxon>
    </lineage>
</organism>
<sequence>MRIFLDTSSLIKLYHEEQDSEFFKQLIIENPVSSIFLSELARVELLSALWKKQRTGELTREIVGQTIRLF</sequence>
<feature type="domain" description="PIN" evidence="1">
    <location>
        <begin position="3"/>
        <end position="57"/>
    </location>
</feature>
<proteinExistence type="predicted"/>
<evidence type="ECO:0000259" key="1">
    <source>
        <dbReference type="Pfam" id="PF01850"/>
    </source>
</evidence>
<dbReference type="SUPFAM" id="SSF88723">
    <property type="entry name" value="PIN domain-like"/>
    <property type="match status" value="1"/>
</dbReference>
<dbReference type="InterPro" id="IPR029060">
    <property type="entry name" value="PIN-like_dom_sf"/>
</dbReference>
<gene>
    <name evidence="2" type="ORF">GCM10010967_46240</name>
</gene>
<reference evidence="3" key="1">
    <citation type="journal article" date="2019" name="Int. J. Syst. Evol. Microbiol.">
        <title>The Global Catalogue of Microorganisms (GCM) 10K type strain sequencing project: providing services to taxonomists for standard genome sequencing and annotation.</title>
        <authorList>
            <consortium name="The Broad Institute Genomics Platform"/>
            <consortium name="The Broad Institute Genome Sequencing Center for Infectious Disease"/>
            <person name="Wu L."/>
            <person name="Ma J."/>
        </authorList>
    </citation>
    <scope>NUCLEOTIDE SEQUENCE [LARGE SCALE GENOMIC DNA]</scope>
    <source>
        <strain evidence="3">CGMCC 1.6375</strain>
    </source>
</reference>
<accession>A0ABQ2ICE4</accession>
<dbReference type="CDD" id="cd09874">
    <property type="entry name" value="PIN_MT3492-like"/>
    <property type="match status" value="1"/>
</dbReference>
<dbReference type="Proteomes" id="UP000632339">
    <property type="component" value="Unassembled WGS sequence"/>
</dbReference>
<evidence type="ECO:0000313" key="3">
    <source>
        <dbReference type="Proteomes" id="UP000632339"/>
    </source>
</evidence>
<keyword evidence="3" id="KW-1185">Reference proteome</keyword>
<dbReference type="EMBL" id="BMLI01000002">
    <property type="protein sequence ID" value="GGN05779.1"/>
    <property type="molecule type" value="Genomic_DNA"/>
</dbReference>
<dbReference type="InterPro" id="IPR002716">
    <property type="entry name" value="PIN_dom"/>
</dbReference>
<dbReference type="RefSeq" id="WP_019941244.1">
    <property type="nucleotide sequence ID" value="NZ_BMLI01000002.1"/>
</dbReference>